<organism evidence="1 2">
    <name type="scientific">Durusdinium trenchii</name>
    <dbReference type="NCBI Taxonomy" id="1381693"/>
    <lineage>
        <taxon>Eukaryota</taxon>
        <taxon>Sar</taxon>
        <taxon>Alveolata</taxon>
        <taxon>Dinophyceae</taxon>
        <taxon>Suessiales</taxon>
        <taxon>Symbiodiniaceae</taxon>
        <taxon>Durusdinium</taxon>
    </lineage>
</organism>
<dbReference type="Pfam" id="PF00023">
    <property type="entry name" value="Ank"/>
    <property type="match status" value="1"/>
</dbReference>
<evidence type="ECO:0000313" key="1">
    <source>
        <dbReference type="EMBL" id="CAK9097498.1"/>
    </source>
</evidence>
<dbReference type="PROSITE" id="PS50088">
    <property type="entry name" value="ANK_REPEAT"/>
    <property type="match status" value="1"/>
</dbReference>
<dbReference type="Proteomes" id="UP001642464">
    <property type="component" value="Unassembled WGS sequence"/>
</dbReference>
<gene>
    <name evidence="1" type="ORF">SCF082_LOCUS45733</name>
</gene>
<accession>A0ABP0RB22</accession>
<comment type="caution">
    <text evidence="1">The sequence shown here is derived from an EMBL/GenBank/DDBJ whole genome shotgun (WGS) entry which is preliminary data.</text>
</comment>
<name>A0ABP0RB22_9DINO</name>
<dbReference type="Gene3D" id="1.25.40.20">
    <property type="entry name" value="Ankyrin repeat-containing domain"/>
    <property type="match status" value="1"/>
</dbReference>
<evidence type="ECO:0000313" key="2">
    <source>
        <dbReference type="Proteomes" id="UP001642464"/>
    </source>
</evidence>
<dbReference type="EMBL" id="CAXAMM010041128">
    <property type="protein sequence ID" value="CAK9097498.1"/>
    <property type="molecule type" value="Genomic_DNA"/>
</dbReference>
<dbReference type="InterPro" id="IPR002110">
    <property type="entry name" value="Ankyrin_rpt"/>
</dbReference>
<dbReference type="InterPro" id="IPR036770">
    <property type="entry name" value="Ankyrin_rpt-contain_sf"/>
</dbReference>
<dbReference type="PROSITE" id="PS50297">
    <property type="entry name" value="ANK_REP_REGION"/>
    <property type="match status" value="1"/>
</dbReference>
<keyword evidence="2" id="KW-1185">Reference proteome</keyword>
<protein>
    <submittedName>
        <fullName evidence="1">Ankyrin repeat and KH domain-containing protein</fullName>
    </submittedName>
</protein>
<proteinExistence type="predicted"/>
<dbReference type="SUPFAM" id="SSF48403">
    <property type="entry name" value="Ankyrin repeat"/>
    <property type="match status" value="1"/>
</dbReference>
<reference evidence="1 2" key="1">
    <citation type="submission" date="2024-02" db="EMBL/GenBank/DDBJ databases">
        <authorList>
            <person name="Chen Y."/>
            <person name="Shah S."/>
            <person name="Dougan E. K."/>
            <person name="Thang M."/>
            <person name="Chan C."/>
        </authorList>
    </citation>
    <scope>NUCLEOTIDE SEQUENCE [LARGE SCALE GENOMIC DNA]</scope>
</reference>
<sequence length="151" mass="17039">MKEMLAQMPLSLRFSLHYCCLLSGDRSTVSLLLEAKADLDERFKLSVQEKRTLWLAWTLLSWTHRVRPSRLTWLAYHSDNATPLMFSILAGRLEATSVLLAAGAQVDLRNSRGKTAAEFLAAPRAVSAIPSQLFFEESEDEESEEMVSESF</sequence>